<dbReference type="Proteomes" id="UP000594759">
    <property type="component" value="Chromosome"/>
</dbReference>
<sequence>MNLQEFNLEELSAHELEIIDGGGFWGDLAYGIGYAARHAYEIGKSLRSNPAYGNANVYK</sequence>
<dbReference type="RefSeq" id="WP_196097510.1">
    <property type="nucleotide sequence ID" value="NZ_CP064939.1"/>
</dbReference>
<protein>
    <submittedName>
        <fullName evidence="1">Uncharacterized protein</fullName>
    </submittedName>
</protein>
<organism evidence="1 2">
    <name type="scientific">Pedobacter endophyticus</name>
    <dbReference type="NCBI Taxonomy" id="2789740"/>
    <lineage>
        <taxon>Bacteria</taxon>
        <taxon>Pseudomonadati</taxon>
        <taxon>Bacteroidota</taxon>
        <taxon>Sphingobacteriia</taxon>
        <taxon>Sphingobacteriales</taxon>
        <taxon>Sphingobacteriaceae</taxon>
        <taxon>Pedobacter</taxon>
    </lineage>
</organism>
<accession>A0A7U3Q443</accession>
<keyword evidence="2" id="KW-1185">Reference proteome</keyword>
<dbReference type="AlphaFoldDB" id="A0A7U3Q443"/>
<gene>
    <name evidence="1" type="ORF">IZT61_13985</name>
</gene>
<evidence type="ECO:0000313" key="1">
    <source>
        <dbReference type="EMBL" id="QPH38203.1"/>
    </source>
</evidence>
<reference evidence="1 2" key="1">
    <citation type="submission" date="2020-11" db="EMBL/GenBank/DDBJ databases">
        <title>Pedobacter endophytica, an endophytic bacteria isolated form Carex pumila.</title>
        <authorList>
            <person name="Peng Y."/>
            <person name="Jiang L."/>
            <person name="Lee J."/>
        </authorList>
    </citation>
    <scope>NUCLEOTIDE SEQUENCE [LARGE SCALE GENOMIC DNA]</scope>
    <source>
        <strain evidence="1 2">JBR3-12</strain>
    </source>
</reference>
<dbReference type="EMBL" id="CP064939">
    <property type="protein sequence ID" value="QPH38203.1"/>
    <property type="molecule type" value="Genomic_DNA"/>
</dbReference>
<evidence type="ECO:0000313" key="2">
    <source>
        <dbReference type="Proteomes" id="UP000594759"/>
    </source>
</evidence>
<dbReference type="KEGG" id="pex:IZT61_13985"/>
<name>A0A7U3Q443_9SPHI</name>
<proteinExistence type="predicted"/>